<evidence type="ECO:0000259" key="8">
    <source>
        <dbReference type="Pfam" id="PF25917"/>
    </source>
</evidence>
<proteinExistence type="inferred from homology"/>
<feature type="domain" description="Multidrug resistance protein MdtA-like beta-barrel" evidence="9">
    <location>
        <begin position="268"/>
        <end position="341"/>
    </location>
</feature>
<dbReference type="Gene3D" id="6.10.140.1990">
    <property type="match status" value="1"/>
</dbReference>
<evidence type="ECO:0000313" key="12">
    <source>
        <dbReference type="Proteomes" id="UP000247792"/>
    </source>
</evidence>
<dbReference type="AlphaFoldDB" id="A0A318IT09"/>
<keyword evidence="3" id="KW-0813">Transport</keyword>
<keyword evidence="4 5" id="KW-0175">Coiled coil</keyword>
<accession>A0A318IT09</accession>
<feature type="region of interest" description="Disordered" evidence="6">
    <location>
        <begin position="364"/>
        <end position="385"/>
    </location>
</feature>
<reference evidence="11 12" key="1">
    <citation type="submission" date="2018-05" db="EMBL/GenBank/DDBJ databases">
        <title>Genomic Encyclopedia of Type Strains, Phase IV (KMG-IV): sequencing the most valuable type-strain genomes for metagenomic binning, comparative biology and taxonomic classification.</title>
        <authorList>
            <person name="Goeker M."/>
        </authorList>
    </citation>
    <scope>NUCLEOTIDE SEQUENCE [LARGE SCALE GENOMIC DNA]</scope>
    <source>
        <strain evidence="11 12">DSM 19792</strain>
    </source>
</reference>
<keyword evidence="12" id="KW-1185">Reference proteome</keyword>
<dbReference type="PANTHER" id="PTHR30469">
    <property type="entry name" value="MULTIDRUG RESISTANCE PROTEIN MDTA"/>
    <property type="match status" value="1"/>
</dbReference>
<evidence type="ECO:0000256" key="3">
    <source>
        <dbReference type="ARBA" id="ARBA00022448"/>
    </source>
</evidence>
<feature type="coiled-coil region" evidence="5">
    <location>
        <begin position="143"/>
        <end position="197"/>
    </location>
</feature>
<dbReference type="Gene3D" id="2.40.30.170">
    <property type="match status" value="1"/>
</dbReference>
<dbReference type="InterPro" id="IPR030190">
    <property type="entry name" value="MacA_alpha-hairpin_sf"/>
</dbReference>
<dbReference type="Gene3D" id="2.40.50.100">
    <property type="match status" value="1"/>
</dbReference>
<dbReference type="GO" id="GO:0019898">
    <property type="term" value="C:extrinsic component of membrane"/>
    <property type="evidence" value="ECO:0007669"/>
    <property type="project" value="InterPro"/>
</dbReference>
<dbReference type="GO" id="GO:0015562">
    <property type="term" value="F:efflux transmembrane transporter activity"/>
    <property type="evidence" value="ECO:0007669"/>
    <property type="project" value="TreeGrafter"/>
</dbReference>
<dbReference type="SUPFAM" id="SSF111369">
    <property type="entry name" value="HlyD-like secretion proteins"/>
    <property type="match status" value="1"/>
</dbReference>
<dbReference type="OrthoDB" id="9784484at2"/>
<evidence type="ECO:0000256" key="2">
    <source>
        <dbReference type="ARBA" id="ARBA00009477"/>
    </source>
</evidence>
<organism evidence="11 12">
    <name type="scientific">Undibacterium pigrum</name>
    <dbReference type="NCBI Taxonomy" id="401470"/>
    <lineage>
        <taxon>Bacteria</taxon>
        <taxon>Pseudomonadati</taxon>
        <taxon>Pseudomonadota</taxon>
        <taxon>Betaproteobacteria</taxon>
        <taxon>Burkholderiales</taxon>
        <taxon>Oxalobacteraceae</taxon>
        <taxon>Undibacterium</taxon>
    </lineage>
</organism>
<dbReference type="Pfam" id="PF25967">
    <property type="entry name" value="RND-MFP_C"/>
    <property type="match status" value="1"/>
</dbReference>
<evidence type="ECO:0000256" key="4">
    <source>
        <dbReference type="ARBA" id="ARBA00023054"/>
    </source>
</evidence>
<evidence type="ECO:0000256" key="5">
    <source>
        <dbReference type="SAM" id="Coils"/>
    </source>
</evidence>
<dbReference type="Pfam" id="PF25944">
    <property type="entry name" value="Beta-barrel_RND"/>
    <property type="match status" value="1"/>
</dbReference>
<dbReference type="NCBIfam" id="TIGR01730">
    <property type="entry name" value="RND_mfp"/>
    <property type="match status" value="1"/>
</dbReference>
<keyword evidence="7" id="KW-0812">Transmembrane</keyword>
<comment type="similarity">
    <text evidence="2">Belongs to the membrane fusion protein (MFP) (TC 8.A.1) family.</text>
</comment>
<dbReference type="GO" id="GO:1990195">
    <property type="term" value="C:macrolide transmembrane transporter complex"/>
    <property type="evidence" value="ECO:0007669"/>
    <property type="project" value="InterPro"/>
</dbReference>
<dbReference type="InterPro" id="IPR006143">
    <property type="entry name" value="RND_pump_MFP"/>
</dbReference>
<dbReference type="RefSeq" id="WP_110257894.1">
    <property type="nucleotide sequence ID" value="NZ_QJKB01000015.1"/>
</dbReference>
<protein>
    <submittedName>
        <fullName evidence="11">Macrolide-specific efflux system membrane fusion protein</fullName>
    </submittedName>
</protein>
<sequence>MSTVDQTPGNTPESSAGKVSATPQTPQAALLASPPGPPGKPPGRRFKPGTIIAIIIAVILLILAGIYAYRQIAGGDDEEKWLTAVVQKADIEDAITATGSLQPKDFVDVGTQVSGQLKILHVEVGAVVKAKDLLAEIDPTVYLSKADADRAQLRNQTAQLADKQAQLQLAELQLTRQKNLMREQATTEESLQTAEAQQRSAVAQVAAIKAQMQQTESTLRGDDANLSFTKIYAPIAGTVVSQTARQGQTLNSNQQAPIIMRIADLSIMTVQAQVSEADVGKLKLGMDVYFTTLGGSTRRYYGKLRQISPTPNVVNNVVLYDALFEVPNTRQTLLPQMTAQVFFVLASAKDAIFVPLTALHAAPENGKPARAGRRGGSAQDPRGQFKDGKAMASVMDKDGKVSERAVQVGVMTRVSAQILSGLEVGEKVVVGTKSAPATAAAPQSGGPLAGNNQRGGGGPR</sequence>
<feature type="region of interest" description="Disordered" evidence="6">
    <location>
        <begin position="1"/>
        <end position="44"/>
    </location>
</feature>
<evidence type="ECO:0000259" key="10">
    <source>
        <dbReference type="Pfam" id="PF25967"/>
    </source>
</evidence>
<dbReference type="Pfam" id="PF25917">
    <property type="entry name" value="BSH_RND"/>
    <property type="match status" value="1"/>
</dbReference>
<dbReference type="EMBL" id="QJKB01000015">
    <property type="protein sequence ID" value="PXX37760.1"/>
    <property type="molecule type" value="Genomic_DNA"/>
</dbReference>
<comment type="subcellular location">
    <subcellularLocation>
        <location evidence="1">Cell membrane</location>
    </subcellularLocation>
</comment>
<dbReference type="GO" id="GO:1990961">
    <property type="term" value="P:xenobiotic detoxification by transmembrane export across the plasma membrane"/>
    <property type="evidence" value="ECO:0007669"/>
    <property type="project" value="InterPro"/>
</dbReference>
<dbReference type="Gene3D" id="6.20.50.140">
    <property type="match status" value="1"/>
</dbReference>
<dbReference type="InterPro" id="IPR058627">
    <property type="entry name" value="MdtA-like_C"/>
</dbReference>
<comment type="caution">
    <text evidence="11">The sequence shown here is derived from an EMBL/GenBank/DDBJ whole genome shotgun (WGS) entry which is preliminary data.</text>
</comment>
<name>A0A318IT09_9BURK</name>
<feature type="region of interest" description="Disordered" evidence="6">
    <location>
        <begin position="435"/>
        <end position="460"/>
    </location>
</feature>
<dbReference type="InterPro" id="IPR058625">
    <property type="entry name" value="MdtA-like_BSH"/>
</dbReference>
<evidence type="ECO:0000256" key="7">
    <source>
        <dbReference type="SAM" id="Phobius"/>
    </source>
</evidence>
<dbReference type="InterPro" id="IPR058626">
    <property type="entry name" value="MdtA-like_b-barrel"/>
</dbReference>
<feature type="compositionally biased region" description="Polar residues" evidence="6">
    <location>
        <begin position="1"/>
        <end position="14"/>
    </location>
</feature>
<evidence type="ECO:0000256" key="6">
    <source>
        <dbReference type="SAM" id="MobiDB-lite"/>
    </source>
</evidence>
<dbReference type="GO" id="GO:1990281">
    <property type="term" value="C:efflux pump complex"/>
    <property type="evidence" value="ECO:0007669"/>
    <property type="project" value="TreeGrafter"/>
</dbReference>
<feature type="transmembrane region" description="Helical" evidence="7">
    <location>
        <begin position="50"/>
        <end position="69"/>
    </location>
</feature>
<gene>
    <name evidence="11" type="ORF">DFR42_11510</name>
</gene>
<dbReference type="Proteomes" id="UP000247792">
    <property type="component" value="Unassembled WGS sequence"/>
</dbReference>
<feature type="domain" description="Multidrug resistance protein MdtA-like C-terminal permuted SH3" evidence="10">
    <location>
        <begin position="387"/>
        <end position="431"/>
    </location>
</feature>
<evidence type="ECO:0000313" key="11">
    <source>
        <dbReference type="EMBL" id="PXX37760.1"/>
    </source>
</evidence>
<feature type="domain" description="Multidrug resistance protein MdtA-like barrel-sandwich hybrid" evidence="8">
    <location>
        <begin position="107"/>
        <end position="260"/>
    </location>
</feature>
<keyword evidence="7" id="KW-1133">Transmembrane helix</keyword>
<dbReference type="GO" id="GO:0030313">
    <property type="term" value="C:cell envelope"/>
    <property type="evidence" value="ECO:0007669"/>
    <property type="project" value="UniProtKB-SubCell"/>
</dbReference>
<evidence type="ECO:0000259" key="9">
    <source>
        <dbReference type="Pfam" id="PF25944"/>
    </source>
</evidence>
<keyword evidence="7" id="KW-0472">Membrane</keyword>
<dbReference type="PANTHER" id="PTHR30469:SF33">
    <property type="entry name" value="SLR1207 PROTEIN"/>
    <property type="match status" value="1"/>
</dbReference>
<evidence type="ECO:0000256" key="1">
    <source>
        <dbReference type="ARBA" id="ARBA00004236"/>
    </source>
</evidence>